<dbReference type="CDD" id="cd00950">
    <property type="entry name" value="DHDPS"/>
    <property type="match status" value="1"/>
</dbReference>
<accession>A0ABX5XLQ8</accession>
<feature type="active site" description="Proton donor/acceptor" evidence="12">
    <location>
        <position position="139"/>
    </location>
</feature>
<feature type="binding site" evidence="12">
    <location>
        <position position="207"/>
    </location>
    <ligand>
        <name>pyruvate</name>
        <dbReference type="ChEBI" id="CHEBI:15361"/>
    </ligand>
</feature>
<dbReference type="PANTHER" id="PTHR12128">
    <property type="entry name" value="DIHYDRODIPICOLINATE SYNTHASE"/>
    <property type="match status" value="1"/>
</dbReference>
<evidence type="ECO:0000256" key="10">
    <source>
        <dbReference type="ARBA" id="ARBA00023270"/>
    </source>
</evidence>
<evidence type="ECO:0000313" key="15">
    <source>
        <dbReference type="Proteomes" id="UP000318081"/>
    </source>
</evidence>
<name>A0ABX5XLQ8_9BACT</name>
<comment type="caution">
    <text evidence="12">Was originally thought to be a dihydrodipicolinate synthase (DHDPS), catalyzing the condensation of (S)-aspartate-beta-semialdehyde [(S)-ASA] and pyruvate to dihydrodipicolinate (DHDP). However, it was shown in E.coli that the product of the enzymatic reaction is not dihydrodipicolinate but in fact (4S)-4-hydroxy-2,3,4,5-tetrahydro-(2S)-dipicolinic acid (HTPA), and that the consecutive dehydration reaction leading to DHDP is not spontaneous but catalyzed by DapB.</text>
</comment>
<evidence type="ECO:0000256" key="13">
    <source>
        <dbReference type="PIRNR" id="PIRNR001365"/>
    </source>
</evidence>
<gene>
    <name evidence="14" type="primary">dapA_1</name>
    <name evidence="12" type="synonym">dapA</name>
    <name evidence="14" type="ORF">TBK1r_12380</name>
</gene>
<feature type="binding site" evidence="12">
    <location>
        <position position="51"/>
    </location>
    <ligand>
        <name>pyruvate</name>
        <dbReference type="ChEBI" id="CHEBI:15361"/>
    </ligand>
</feature>
<comment type="subunit">
    <text evidence="12">Homotetramer; dimer of dimers.</text>
</comment>
<protein>
    <recommendedName>
        <fullName evidence="4 12">4-hydroxy-tetrahydrodipicolinate synthase</fullName>
        <shortName evidence="12">HTPA synthase</shortName>
        <ecNumber evidence="4 12">4.3.3.7</ecNumber>
    </recommendedName>
</protein>
<evidence type="ECO:0000256" key="12">
    <source>
        <dbReference type="HAMAP-Rule" id="MF_00418"/>
    </source>
</evidence>
<dbReference type="InterPro" id="IPR002220">
    <property type="entry name" value="DapA-like"/>
</dbReference>
<sequence length="301" mass="31874">MTQRRGSDFAGLSVAIITPFANGGVDYDRLKQQIEFQIEAGTRCIVPVGTTGESPTLTHDEHERVIAETIQCVAGRAKVMAGTGSNSTAEALRLTKRAADEGADATLQVAPYYNKPTQEGLYQHFKAVAEAVDIPVCVYNIPGRTGKEIDVSTIQRLAELPGITMVKEATGKLDQCSAIVGTTDLTVLSGDDSLTLPMMSVGAEGVVSVVGNLVPGDMIKLVRAASSGDYELARKMHHQLFALCSNMLGLATNPIPVKAAMRMVGRDTGELRLPMTPLDEAAESQLQQTILAYGLASAAAV</sequence>
<evidence type="ECO:0000256" key="2">
    <source>
        <dbReference type="ARBA" id="ARBA00005120"/>
    </source>
</evidence>
<keyword evidence="6 12" id="KW-0028">Amino-acid biosynthesis</keyword>
<dbReference type="SUPFAM" id="SSF51569">
    <property type="entry name" value="Aldolase"/>
    <property type="match status" value="1"/>
</dbReference>
<evidence type="ECO:0000256" key="7">
    <source>
        <dbReference type="ARBA" id="ARBA00022915"/>
    </source>
</evidence>
<feature type="active site" description="Schiff-base intermediate with substrate" evidence="12">
    <location>
        <position position="167"/>
    </location>
</feature>
<dbReference type="Gene3D" id="3.20.20.70">
    <property type="entry name" value="Aldolase class I"/>
    <property type="match status" value="1"/>
</dbReference>
<proteinExistence type="inferred from homology"/>
<comment type="similarity">
    <text evidence="3 12 13">Belongs to the DapA family.</text>
</comment>
<keyword evidence="15" id="KW-1185">Reference proteome</keyword>
<dbReference type="EC" id="4.3.3.7" evidence="4 12"/>
<evidence type="ECO:0000256" key="8">
    <source>
        <dbReference type="ARBA" id="ARBA00023154"/>
    </source>
</evidence>
<evidence type="ECO:0000256" key="4">
    <source>
        <dbReference type="ARBA" id="ARBA00012086"/>
    </source>
</evidence>
<keyword evidence="9 12" id="KW-0456">Lyase</keyword>
<dbReference type="InterPro" id="IPR005263">
    <property type="entry name" value="DapA"/>
</dbReference>
<comment type="catalytic activity">
    <reaction evidence="11 12">
        <text>L-aspartate 4-semialdehyde + pyruvate = (2S,4S)-4-hydroxy-2,3,4,5-tetrahydrodipicolinate + H2O + H(+)</text>
        <dbReference type="Rhea" id="RHEA:34171"/>
        <dbReference type="ChEBI" id="CHEBI:15361"/>
        <dbReference type="ChEBI" id="CHEBI:15377"/>
        <dbReference type="ChEBI" id="CHEBI:15378"/>
        <dbReference type="ChEBI" id="CHEBI:67139"/>
        <dbReference type="ChEBI" id="CHEBI:537519"/>
        <dbReference type="EC" id="4.3.3.7"/>
    </reaction>
</comment>
<evidence type="ECO:0000256" key="9">
    <source>
        <dbReference type="ARBA" id="ARBA00023239"/>
    </source>
</evidence>
<keyword evidence="8 12" id="KW-0457">Lysine biosynthesis</keyword>
<organism evidence="14 15">
    <name type="scientific">Stieleria magnilauensis</name>
    <dbReference type="NCBI Taxonomy" id="2527963"/>
    <lineage>
        <taxon>Bacteria</taxon>
        <taxon>Pseudomonadati</taxon>
        <taxon>Planctomycetota</taxon>
        <taxon>Planctomycetia</taxon>
        <taxon>Pirellulales</taxon>
        <taxon>Pirellulaceae</taxon>
        <taxon>Stieleria</taxon>
    </lineage>
</organism>
<comment type="pathway">
    <text evidence="2 12">Amino-acid biosynthesis; L-lysine biosynthesis via DAP pathway; (S)-tetrahydrodipicolinate from L-aspartate: step 3/4.</text>
</comment>
<dbReference type="GO" id="GO:0008840">
    <property type="term" value="F:4-hydroxy-tetrahydrodipicolinate synthase activity"/>
    <property type="evidence" value="ECO:0007669"/>
    <property type="project" value="UniProtKB-EC"/>
</dbReference>
<dbReference type="HAMAP" id="MF_00418">
    <property type="entry name" value="DapA"/>
    <property type="match status" value="1"/>
</dbReference>
<evidence type="ECO:0000313" key="14">
    <source>
        <dbReference type="EMBL" id="QDV82310.1"/>
    </source>
</evidence>
<evidence type="ECO:0000256" key="6">
    <source>
        <dbReference type="ARBA" id="ARBA00022605"/>
    </source>
</evidence>
<keyword evidence="5 12" id="KW-0963">Cytoplasm</keyword>
<reference evidence="14 15" key="1">
    <citation type="submission" date="2019-02" db="EMBL/GenBank/DDBJ databases">
        <title>Deep-cultivation of Planctomycetes and their phenomic and genomic characterization uncovers novel biology.</title>
        <authorList>
            <person name="Wiegand S."/>
            <person name="Jogler M."/>
            <person name="Boedeker C."/>
            <person name="Pinto D."/>
            <person name="Vollmers J."/>
            <person name="Rivas-Marin E."/>
            <person name="Kohn T."/>
            <person name="Peeters S.H."/>
            <person name="Heuer A."/>
            <person name="Rast P."/>
            <person name="Oberbeckmann S."/>
            <person name="Bunk B."/>
            <person name="Jeske O."/>
            <person name="Meyerdierks A."/>
            <person name="Storesund J.E."/>
            <person name="Kallscheuer N."/>
            <person name="Luecker S."/>
            <person name="Lage O.M."/>
            <person name="Pohl T."/>
            <person name="Merkel B.J."/>
            <person name="Hornburger P."/>
            <person name="Mueller R.-W."/>
            <person name="Bruemmer F."/>
            <person name="Labrenz M."/>
            <person name="Spormann A.M."/>
            <person name="Op den Camp H."/>
            <person name="Overmann J."/>
            <person name="Amann R."/>
            <person name="Jetten M.S.M."/>
            <person name="Mascher T."/>
            <person name="Medema M.H."/>
            <person name="Devos D.P."/>
            <person name="Kaster A.-K."/>
            <person name="Ovreas L."/>
            <person name="Rohde M."/>
            <person name="Galperin M.Y."/>
            <person name="Jogler C."/>
        </authorList>
    </citation>
    <scope>NUCLEOTIDE SEQUENCE [LARGE SCALE GENOMIC DNA]</scope>
    <source>
        <strain evidence="14 15">TBK1r</strain>
    </source>
</reference>
<feature type="site" description="Part of a proton relay during catalysis" evidence="12">
    <location>
        <position position="50"/>
    </location>
</feature>
<dbReference type="PIRSF" id="PIRSF001365">
    <property type="entry name" value="DHDPS"/>
    <property type="match status" value="1"/>
</dbReference>
<dbReference type="PRINTS" id="PR00146">
    <property type="entry name" value="DHPICSNTHASE"/>
</dbReference>
<dbReference type="RefSeq" id="WP_145208097.1">
    <property type="nucleotide sequence ID" value="NZ_CP036432.1"/>
</dbReference>
<comment type="subcellular location">
    <subcellularLocation>
        <location evidence="12">Cytoplasm</location>
    </subcellularLocation>
</comment>
<evidence type="ECO:0000256" key="11">
    <source>
        <dbReference type="ARBA" id="ARBA00047836"/>
    </source>
</evidence>
<dbReference type="InterPro" id="IPR013785">
    <property type="entry name" value="Aldolase_TIM"/>
</dbReference>
<dbReference type="EMBL" id="CP036432">
    <property type="protein sequence ID" value="QDV82310.1"/>
    <property type="molecule type" value="Genomic_DNA"/>
</dbReference>
<comment type="function">
    <text evidence="1 12">Catalyzes the condensation of (S)-aspartate-beta-semialdehyde [(S)-ASA] and pyruvate to 4-hydroxy-tetrahydrodipicolinate (HTPA).</text>
</comment>
<evidence type="ECO:0000256" key="1">
    <source>
        <dbReference type="ARBA" id="ARBA00003294"/>
    </source>
</evidence>
<keyword evidence="10 12" id="KW-0704">Schiff base</keyword>
<dbReference type="Pfam" id="PF00701">
    <property type="entry name" value="DHDPS"/>
    <property type="match status" value="1"/>
</dbReference>
<dbReference type="PANTHER" id="PTHR12128:SF66">
    <property type="entry name" value="4-HYDROXY-2-OXOGLUTARATE ALDOLASE, MITOCHONDRIAL"/>
    <property type="match status" value="1"/>
</dbReference>
<feature type="site" description="Part of a proton relay during catalysis" evidence="12">
    <location>
        <position position="113"/>
    </location>
</feature>
<evidence type="ECO:0000256" key="3">
    <source>
        <dbReference type="ARBA" id="ARBA00007592"/>
    </source>
</evidence>
<evidence type="ECO:0000256" key="5">
    <source>
        <dbReference type="ARBA" id="ARBA00022490"/>
    </source>
</evidence>
<keyword evidence="7 12" id="KW-0220">Diaminopimelate biosynthesis</keyword>
<dbReference type="SMART" id="SM01130">
    <property type="entry name" value="DHDPS"/>
    <property type="match status" value="1"/>
</dbReference>
<dbReference type="NCBIfam" id="TIGR00674">
    <property type="entry name" value="dapA"/>
    <property type="match status" value="1"/>
</dbReference>
<dbReference type="Proteomes" id="UP000318081">
    <property type="component" value="Chromosome"/>
</dbReference>